<organism evidence="1 2">
    <name type="scientific">Ferrovum myxofaciens</name>
    <dbReference type="NCBI Taxonomy" id="416213"/>
    <lineage>
        <taxon>Bacteria</taxon>
        <taxon>Pseudomonadati</taxon>
        <taxon>Pseudomonadota</taxon>
        <taxon>Betaproteobacteria</taxon>
        <taxon>Ferrovales</taxon>
        <taxon>Ferrovaceae</taxon>
        <taxon>Ferrovum</taxon>
    </lineage>
</organism>
<dbReference type="AlphaFoldDB" id="A0A149VW42"/>
<keyword evidence="2" id="KW-1185">Reference proteome</keyword>
<protein>
    <submittedName>
        <fullName evidence="1">Uncharacterized protein</fullName>
    </submittedName>
</protein>
<evidence type="ECO:0000313" key="2">
    <source>
        <dbReference type="Proteomes" id="UP000075653"/>
    </source>
</evidence>
<proteinExistence type="predicted"/>
<dbReference type="PATRIC" id="fig|1789004.3.peg.2158"/>
<dbReference type="EMBL" id="LRRD01000064">
    <property type="protein sequence ID" value="KXW57388.1"/>
    <property type="molecule type" value="Genomic_DNA"/>
</dbReference>
<sequence>MHHGRIPHRLRPRCQTLRVGRNHTVHQTEIERVVADLKHLVATLKLFAPELDLRSLGNKRVRKSSMGGFKHFKNKESHTLVLDQLRVAAEPLTTVMMCTAIMADRGMEDTKDLRISIQHTLIGTLRRLEKRGLVKDVGRAENGLSALWQIA</sequence>
<name>A0A149VW42_9PROT</name>
<dbReference type="Proteomes" id="UP000075653">
    <property type="component" value="Unassembled WGS sequence"/>
</dbReference>
<accession>A0A149VW42</accession>
<gene>
    <name evidence="1" type="ORF">FEMY_20840</name>
</gene>
<evidence type="ECO:0000313" key="1">
    <source>
        <dbReference type="EMBL" id="KXW57388.1"/>
    </source>
</evidence>
<reference evidence="1 2" key="1">
    <citation type="submission" date="2016-01" db="EMBL/GenBank/DDBJ databases">
        <title>Genome sequence of the acidophilic iron oxidising Ferrovum strain Z-31.</title>
        <authorList>
            <person name="Poehlein A."/>
            <person name="Ullrich S.R."/>
            <person name="Schloemann M."/>
            <person name="Muehling M."/>
            <person name="Daniel R."/>
        </authorList>
    </citation>
    <scope>NUCLEOTIDE SEQUENCE [LARGE SCALE GENOMIC DNA]</scope>
    <source>
        <strain evidence="1 2">Z-31</strain>
    </source>
</reference>
<comment type="caution">
    <text evidence="1">The sequence shown here is derived from an EMBL/GenBank/DDBJ whole genome shotgun (WGS) entry which is preliminary data.</text>
</comment>
<dbReference type="STRING" id="1789004.FEMY_20840"/>